<evidence type="ECO:0000259" key="1">
    <source>
        <dbReference type="Pfam" id="PF00578"/>
    </source>
</evidence>
<feature type="domain" description="Alkyl hydroperoxide reductase subunit C/ Thiol specific antioxidant" evidence="1">
    <location>
        <begin position="40"/>
        <end position="154"/>
    </location>
</feature>
<dbReference type="InterPro" id="IPR000866">
    <property type="entry name" value="AhpC/TSA"/>
</dbReference>
<dbReference type="InterPro" id="IPR050553">
    <property type="entry name" value="Thioredoxin_ResA/DsbE_sf"/>
</dbReference>
<dbReference type="RefSeq" id="WP_338226103.1">
    <property type="nucleotide sequence ID" value="NZ_BTPD01000017.1"/>
</dbReference>
<dbReference type="Gene3D" id="3.40.30.10">
    <property type="entry name" value="Glutaredoxin"/>
    <property type="match status" value="1"/>
</dbReference>
<evidence type="ECO:0000313" key="3">
    <source>
        <dbReference type="Proteomes" id="UP001338309"/>
    </source>
</evidence>
<gene>
    <name evidence="2" type="ORF">Aconfl_39830</name>
</gene>
<proteinExistence type="predicted"/>
<comment type="caution">
    <text evidence="2">The sequence shown here is derived from an EMBL/GenBank/DDBJ whole genome shotgun (WGS) entry which is preliminary data.</text>
</comment>
<dbReference type="InterPro" id="IPR036249">
    <property type="entry name" value="Thioredoxin-like_sf"/>
</dbReference>
<evidence type="ECO:0000313" key="2">
    <source>
        <dbReference type="EMBL" id="GMQ31339.1"/>
    </source>
</evidence>
<dbReference type="EMBL" id="BTPD01000017">
    <property type="protein sequence ID" value="GMQ31339.1"/>
    <property type="molecule type" value="Genomic_DNA"/>
</dbReference>
<keyword evidence="3" id="KW-1185">Reference proteome</keyword>
<sequence>MKKVILFVLILGLLASVVWLIFSVEQKKEATAEAEVRAESIPGIRLNSLSGDTFSLPQLSSGIATVLIYFNSTCEICQMELKSIGKRISEFDDAQIFLVSSQEKTELEEFYNSHALKNSPNVYWLMDDQMEVAAHYGVRSVPALFSYDKEGKLQGKFQGPVKVDLILEKLGISKDLKP</sequence>
<dbReference type="Proteomes" id="UP001338309">
    <property type="component" value="Unassembled WGS sequence"/>
</dbReference>
<dbReference type="PANTHER" id="PTHR42852">
    <property type="entry name" value="THIOL:DISULFIDE INTERCHANGE PROTEIN DSBE"/>
    <property type="match status" value="1"/>
</dbReference>
<dbReference type="PANTHER" id="PTHR42852:SF13">
    <property type="entry name" value="PROTEIN DIPZ"/>
    <property type="match status" value="1"/>
</dbReference>
<name>A0ABQ6PTP8_9BACT</name>
<dbReference type="SUPFAM" id="SSF52833">
    <property type="entry name" value="Thioredoxin-like"/>
    <property type="match status" value="1"/>
</dbReference>
<reference evidence="2 3" key="1">
    <citation type="submission" date="2023-08" db="EMBL/GenBank/DDBJ databases">
        <title>Draft genome sequence of Algoriphagus confluentis.</title>
        <authorList>
            <person name="Takatani N."/>
            <person name="Hosokawa M."/>
            <person name="Sawabe T."/>
        </authorList>
    </citation>
    <scope>NUCLEOTIDE SEQUENCE [LARGE SCALE GENOMIC DNA]</scope>
    <source>
        <strain evidence="2 3">NBRC 111222</strain>
    </source>
</reference>
<organism evidence="2 3">
    <name type="scientific">Algoriphagus confluentis</name>
    <dbReference type="NCBI Taxonomy" id="1697556"/>
    <lineage>
        <taxon>Bacteria</taxon>
        <taxon>Pseudomonadati</taxon>
        <taxon>Bacteroidota</taxon>
        <taxon>Cytophagia</taxon>
        <taxon>Cytophagales</taxon>
        <taxon>Cyclobacteriaceae</taxon>
        <taxon>Algoriphagus</taxon>
    </lineage>
</organism>
<accession>A0ABQ6PTP8</accession>
<protein>
    <recommendedName>
        <fullName evidence="1">Alkyl hydroperoxide reductase subunit C/ Thiol specific antioxidant domain-containing protein</fullName>
    </recommendedName>
</protein>
<dbReference type="Pfam" id="PF00578">
    <property type="entry name" value="AhpC-TSA"/>
    <property type="match status" value="1"/>
</dbReference>